<organism evidence="2 3">
    <name type="scientific">Acidilutibacter cellobiosedens</name>
    <dbReference type="NCBI Taxonomy" id="2507161"/>
    <lineage>
        <taxon>Bacteria</taxon>
        <taxon>Bacillati</taxon>
        <taxon>Bacillota</taxon>
        <taxon>Tissierellia</taxon>
        <taxon>Tissierellales</taxon>
        <taxon>Acidilutibacteraceae</taxon>
        <taxon>Acidilutibacter</taxon>
    </lineage>
</organism>
<keyword evidence="1" id="KW-0472">Membrane</keyword>
<dbReference type="KEGG" id="spoa:EQM13_11205"/>
<evidence type="ECO:0000256" key="1">
    <source>
        <dbReference type="SAM" id="Phobius"/>
    </source>
</evidence>
<dbReference type="Pfam" id="PF09560">
    <property type="entry name" value="Spore_YunB"/>
    <property type="match status" value="1"/>
</dbReference>
<dbReference type="AlphaFoldDB" id="A0A410QDJ6"/>
<dbReference type="PIRSF" id="PIRSF021383">
    <property type="entry name" value="YunB"/>
    <property type="match status" value="1"/>
</dbReference>
<evidence type="ECO:0000313" key="2">
    <source>
        <dbReference type="EMBL" id="QAT62112.1"/>
    </source>
</evidence>
<keyword evidence="1" id="KW-1133">Transmembrane helix</keyword>
<dbReference type="NCBIfam" id="TIGR02832">
    <property type="entry name" value="spo_yunB"/>
    <property type="match status" value="1"/>
</dbReference>
<proteinExistence type="predicted"/>
<dbReference type="EMBL" id="CP035282">
    <property type="protein sequence ID" value="QAT62112.1"/>
    <property type="molecule type" value="Genomic_DNA"/>
</dbReference>
<sequence>MRYNPYFRKKQWILWLIIIIGIILYIFNFIDKNIRPTVLTLSEIKARAITTETINKSVKKKIGKDINYNDLIFVRYGTDGKVALMQANTILMNNIAAEVALEVQKELTDISASKIEVPLKNVFDTQILRLPSIKLTIVPQGAVSVDFATEFKQSGINQTRHRIYLVINTSIRMIVPLISDDIEITTNIPIAETIIVGDVPEQYIELPKEEDAIEIVD</sequence>
<feature type="transmembrane region" description="Helical" evidence="1">
    <location>
        <begin position="12"/>
        <end position="30"/>
    </location>
</feature>
<keyword evidence="3" id="KW-1185">Reference proteome</keyword>
<keyword evidence="1" id="KW-0812">Transmembrane</keyword>
<reference evidence="3" key="1">
    <citation type="submission" date="2019-01" db="EMBL/GenBank/DDBJ databases">
        <title>Draft genomes of a novel of Sporanaerobacter strains.</title>
        <authorList>
            <person name="Ma S."/>
        </authorList>
    </citation>
    <scope>NUCLEOTIDE SEQUENCE [LARGE SCALE GENOMIC DNA]</scope>
    <source>
        <strain evidence="3">NJN-17</strain>
    </source>
</reference>
<accession>A0A410QDJ6</accession>
<gene>
    <name evidence="2" type="primary">yunB</name>
    <name evidence="2" type="ORF">EQM13_11205</name>
</gene>
<dbReference type="RefSeq" id="WP_083381770.1">
    <property type="nucleotide sequence ID" value="NZ_CP035282.1"/>
</dbReference>
<name>A0A410QDJ6_9FIRM</name>
<evidence type="ECO:0000313" key="3">
    <source>
        <dbReference type="Proteomes" id="UP000287969"/>
    </source>
</evidence>
<protein>
    <submittedName>
        <fullName evidence="2">Sporulation protein YunB</fullName>
    </submittedName>
</protein>
<dbReference type="InterPro" id="IPR014197">
    <property type="entry name" value="Sporulation_prot_YunB"/>
</dbReference>
<dbReference type="Proteomes" id="UP000287969">
    <property type="component" value="Chromosome"/>
</dbReference>
<dbReference type="OrthoDB" id="1649278at2"/>